<evidence type="ECO:0000256" key="1">
    <source>
        <dbReference type="ARBA" id="ARBA00000085"/>
    </source>
</evidence>
<dbReference type="EC" id="2.7.13.3" evidence="2"/>
<dbReference type="PANTHER" id="PTHR43065:SF46">
    <property type="entry name" value="C4-DICARBOXYLATE TRANSPORT SENSOR PROTEIN DCTB"/>
    <property type="match status" value="1"/>
</dbReference>
<dbReference type="PROSITE" id="PS50109">
    <property type="entry name" value="HIS_KIN"/>
    <property type="match status" value="1"/>
</dbReference>
<dbReference type="GO" id="GO:0000155">
    <property type="term" value="F:phosphorelay sensor kinase activity"/>
    <property type="evidence" value="ECO:0007669"/>
    <property type="project" value="InterPro"/>
</dbReference>
<dbReference type="InterPro" id="IPR035965">
    <property type="entry name" value="PAS-like_dom_sf"/>
</dbReference>
<protein>
    <recommendedName>
        <fullName evidence="2">histidine kinase</fullName>
        <ecNumber evidence="2">2.7.13.3</ecNumber>
    </recommendedName>
</protein>
<evidence type="ECO:0000256" key="5">
    <source>
        <dbReference type="ARBA" id="ARBA00022741"/>
    </source>
</evidence>
<dbReference type="AlphaFoldDB" id="A0A1M4PSP1"/>
<evidence type="ECO:0000313" key="11">
    <source>
        <dbReference type="Proteomes" id="UP000245423"/>
    </source>
</evidence>
<dbReference type="SUPFAM" id="SSF55874">
    <property type="entry name" value="ATPase domain of HSP90 chaperone/DNA topoisomerase II/histidine kinase"/>
    <property type="match status" value="1"/>
</dbReference>
<evidence type="ECO:0000256" key="7">
    <source>
        <dbReference type="ARBA" id="ARBA00022840"/>
    </source>
</evidence>
<dbReference type="SMART" id="SM00387">
    <property type="entry name" value="HATPase_c"/>
    <property type="match status" value="1"/>
</dbReference>
<keyword evidence="3" id="KW-0597">Phosphoprotein</keyword>
<dbReference type="SUPFAM" id="SSF47384">
    <property type="entry name" value="Homodimeric domain of signal transducing histidine kinase"/>
    <property type="match status" value="1"/>
</dbReference>
<gene>
    <name evidence="10" type="ORF">CUESP1_3234</name>
</gene>
<keyword evidence="5" id="KW-0547">Nucleotide-binding</keyword>
<feature type="domain" description="Histidine kinase" evidence="9">
    <location>
        <begin position="124"/>
        <end position="331"/>
    </location>
</feature>
<dbReference type="SUPFAM" id="SSF55785">
    <property type="entry name" value="PYP-like sensor domain (PAS domain)"/>
    <property type="match status" value="1"/>
</dbReference>
<dbReference type="Proteomes" id="UP000245423">
    <property type="component" value="Chromosome 1"/>
</dbReference>
<keyword evidence="11" id="KW-1185">Reference proteome</keyword>
<name>A0A1M4PSP1_9FIRM</name>
<evidence type="ECO:0000256" key="3">
    <source>
        <dbReference type="ARBA" id="ARBA00022553"/>
    </source>
</evidence>
<dbReference type="EMBL" id="LT669839">
    <property type="protein sequence ID" value="SHD78559.1"/>
    <property type="molecule type" value="Genomic_DNA"/>
</dbReference>
<dbReference type="InterPro" id="IPR005467">
    <property type="entry name" value="His_kinase_dom"/>
</dbReference>
<dbReference type="PRINTS" id="PR00344">
    <property type="entry name" value="BCTRLSENSOR"/>
</dbReference>
<dbReference type="Gene3D" id="3.30.450.20">
    <property type="entry name" value="PAS domain"/>
    <property type="match status" value="1"/>
</dbReference>
<organism evidence="10 11">
    <name type="scientific">[Clostridium] ultunense Esp</name>
    <dbReference type="NCBI Taxonomy" id="1288971"/>
    <lineage>
        <taxon>Bacteria</taxon>
        <taxon>Bacillati</taxon>
        <taxon>Bacillota</taxon>
        <taxon>Tissierellia</taxon>
        <taxon>Tissierellales</taxon>
        <taxon>Tepidimicrobiaceae</taxon>
        <taxon>Schnuerera</taxon>
    </lineage>
</organism>
<dbReference type="PANTHER" id="PTHR43065">
    <property type="entry name" value="SENSOR HISTIDINE KINASE"/>
    <property type="match status" value="1"/>
</dbReference>
<keyword evidence="6 10" id="KW-0418">Kinase</keyword>
<comment type="catalytic activity">
    <reaction evidence="1">
        <text>ATP + protein L-histidine = ADP + protein N-phospho-L-histidine.</text>
        <dbReference type="EC" id="2.7.13.3"/>
    </reaction>
</comment>
<dbReference type="SMART" id="SM00388">
    <property type="entry name" value="HisKA"/>
    <property type="match status" value="1"/>
</dbReference>
<evidence type="ECO:0000256" key="6">
    <source>
        <dbReference type="ARBA" id="ARBA00022777"/>
    </source>
</evidence>
<dbReference type="Gene3D" id="3.30.565.10">
    <property type="entry name" value="Histidine kinase-like ATPase, C-terminal domain"/>
    <property type="match status" value="1"/>
</dbReference>
<evidence type="ECO:0000259" key="9">
    <source>
        <dbReference type="PROSITE" id="PS50109"/>
    </source>
</evidence>
<evidence type="ECO:0000256" key="8">
    <source>
        <dbReference type="ARBA" id="ARBA00023012"/>
    </source>
</evidence>
<reference evidence="10 11" key="1">
    <citation type="submission" date="2016-11" db="EMBL/GenBank/DDBJ databases">
        <authorList>
            <person name="Manzoor S."/>
        </authorList>
    </citation>
    <scope>NUCLEOTIDE SEQUENCE [LARGE SCALE GENOMIC DNA]</scope>
    <source>
        <strain evidence="10">Clostridium ultunense strain Esp</strain>
    </source>
</reference>
<dbReference type="InterPro" id="IPR003594">
    <property type="entry name" value="HATPase_dom"/>
</dbReference>
<keyword evidence="8" id="KW-0902">Two-component regulatory system</keyword>
<evidence type="ECO:0000313" key="10">
    <source>
        <dbReference type="EMBL" id="SHD78559.1"/>
    </source>
</evidence>
<dbReference type="InterPro" id="IPR003661">
    <property type="entry name" value="HisK_dim/P_dom"/>
</dbReference>
<dbReference type="Gene3D" id="1.10.287.130">
    <property type="match status" value="1"/>
</dbReference>
<keyword evidence="7" id="KW-0067">ATP-binding</keyword>
<dbReference type="InterPro" id="IPR036890">
    <property type="entry name" value="HATPase_C_sf"/>
</dbReference>
<sequence length="331" mass="38464">MFDHLITLDNNFNITVINRRVRDIEIIKNKNILNKKIQDTDLVKLIFADDIKNVYITKEKILNRERKIDNGIEKYVEYNIVPVIINDEMEGVAITLKDITNEKRMQRKIYQQDKMESLGRLTAGIAHEIRNPLASIDMYLKLLPEKIDNVEFRKQIVEDIPKEISRLNNLIKSLLDYSIPRPSESTILNVKTEIEFVLRLLKNEIDNDEIDVISKIDDNIDIRFDKDHFRQIILNIILNAIEALKNVTNPMIEISYQQKKEYLNIFICNNGGPIDCEIADNIFEPFFTTKVNGYGLGLSIVSQLCKENSAEITLDKNYKKGAKFIIEIATF</sequence>
<dbReference type="Pfam" id="PF00512">
    <property type="entry name" value="HisKA"/>
    <property type="match status" value="1"/>
</dbReference>
<evidence type="ECO:0000256" key="2">
    <source>
        <dbReference type="ARBA" id="ARBA00012438"/>
    </source>
</evidence>
<dbReference type="CDD" id="cd00082">
    <property type="entry name" value="HisKA"/>
    <property type="match status" value="1"/>
</dbReference>
<proteinExistence type="predicted"/>
<dbReference type="InterPro" id="IPR036097">
    <property type="entry name" value="HisK_dim/P_sf"/>
</dbReference>
<dbReference type="OrthoDB" id="9784397at2"/>
<dbReference type="RefSeq" id="WP_109840733.1">
    <property type="nucleotide sequence ID" value="NZ_LT669839.1"/>
</dbReference>
<dbReference type="Pfam" id="PF02518">
    <property type="entry name" value="HATPase_c"/>
    <property type="match status" value="1"/>
</dbReference>
<dbReference type="GO" id="GO:0005524">
    <property type="term" value="F:ATP binding"/>
    <property type="evidence" value="ECO:0007669"/>
    <property type="project" value="UniProtKB-KW"/>
</dbReference>
<evidence type="ECO:0000256" key="4">
    <source>
        <dbReference type="ARBA" id="ARBA00022679"/>
    </source>
</evidence>
<dbReference type="InterPro" id="IPR004358">
    <property type="entry name" value="Sig_transdc_His_kin-like_C"/>
</dbReference>
<accession>A0A1M4PSP1</accession>
<keyword evidence="4" id="KW-0808">Transferase</keyword>